<comment type="caution">
    <text evidence="1">The sequence shown here is derived from an EMBL/GenBank/DDBJ whole genome shotgun (WGS) entry which is preliminary data.</text>
</comment>
<dbReference type="AlphaFoldDB" id="A0A0T6DPV7"/>
<evidence type="ECO:0000313" key="1">
    <source>
        <dbReference type="EMBL" id="KRU22016.1"/>
    </source>
</evidence>
<organism evidence="1 2">
    <name type="scientific">Psychrobacter piscatorii</name>
    <dbReference type="NCBI Taxonomy" id="554343"/>
    <lineage>
        <taxon>Bacteria</taxon>
        <taxon>Pseudomonadati</taxon>
        <taxon>Pseudomonadota</taxon>
        <taxon>Gammaproteobacteria</taxon>
        <taxon>Moraxellales</taxon>
        <taxon>Moraxellaceae</taxon>
        <taxon>Psychrobacter</taxon>
    </lineage>
</organism>
<gene>
    <name evidence="1" type="ORF">AS194_10195</name>
</gene>
<proteinExistence type="predicted"/>
<dbReference type="STRING" id="554343.AS194_10195"/>
<protein>
    <submittedName>
        <fullName evidence="1">Uncharacterized protein</fullName>
    </submittedName>
</protein>
<dbReference type="RefSeq" id="WP_058025199.1">
    <property type="nucleotide sequence ID" value="NZ_LNDJ01000084.1"/>
</dbReference>
<keyword evidence="2" id="KW-1185">Reference proteome</keyword>
<dbReference type="EMBL" id="LNDJ01000084">
    <property type="protein sequence ID" value="KRU22016.1"/>
    <property type="molecule type" value="Genomic_DNA"/>
</dbReference>
<sequence length="161" mass="17523">MGWFKLFIAVIVLYLGQSYYLLSSDHVEQFLAHNNALAMNDPVAACDNYSGDVTVMINHNTPQGTWKVEGGKDELCGYMKQSQAALVVTQASTSGYFENMEVTTSFPWQSARASYDEISNVRMGALGSISSKTHEILSIKKTLTGLEIVSVNSTGGANIAR</sequence>
<dbReference type="Proteomes" id="UP000051202">
    <property type="component" value="Unassembled WGS sequence"/>
</dbReference>
<evidence type="ECO:0000313" key="2">
    <source>
        <dbReference type="Proteomes" id="UP000051202"/>
    </source>
</evidence>
<accession>A0A0T6DPV7</accession>
<reference evidence="1 2" key="1">
    <citation type="submission" date="2015-11" db="EMBL/GenBank/DDBJ databases">
        <title>Permanent draft genome of Psychrobacter piscatorii LQ58.</title>
        <authorList>
            <person name="Zhou M."/>
            <person name="Dong B."/>
            <person name="Liu Q."/>
        </authorList>
    </citation>
    <scope>NUCLEOTIDE SEQUENCE [LARGE SCALE GENOMIC DNA]</scope>
    <source>
        <strain evidence="1 2">LQ58</strain>
    </source>
</reference>
<name>A0A0T6DPV7_9GAMM</name>